<feature type="repeat" description="Pumilio" evidence="3">
    <location>
        <begin position="354"/>
        <end position="389"/>
    </location>
</feature>
<feature type="domain" description="PUM-HD" evidence="4">
    <location>
        <begin position="298"/>
        <end position="677"/>
    </location>
</feature>
<dbReference type="WBParaSite" id="nRc.2.0.1.t03055-RA">
    <property type="protein sequence ID" value="nRc.2.0.1.t03055-RA"/>
    <property type="gene ID" value="nRc.2.0.1.g03055"/>
</dbReference>
<evidence type="ECO:0000313" key="5">
    <source>
        <dbReference type="Proteomes" id="UP000887565"/>
    </source>
</evidence>
<feature type="repeat" description="Pumilio" evidence="3">
    <location>
        <begin position="426"/>
        <end position="461"/>
    </location>
</feature>
<dbReference type="PANTHER" id="PTHR12537">
    <property type="entry name" value="RNA BINDING PROTEIN PUMILIO-RELATED"/>
    <property type="match status" value="1"/>
</dbReference>
<feature type="repeat" description="Pumilio" evidence="3">
    <location>
        <begin position="571"/>
        <end position="606"/>
    </location>
</feature>
<dbReference type="InterPro" id="IPR016024">
    <property type="entry name" value="ARM-type_fold"/>
</dbReference>
<feature type="repeat" description="Pumilio" evidence="3">
    <location>
        <begin position="616"/>
        <end position="652"/>
    </location>
</feature>
<dbReference type="InterPro" id="IPR033133">
    <property type="entry name" value="PUM-HD"/>
</dbReference>
<feature type="repeat" description="Pumilio" evidence="3">
    <location>
        <begin position="535"/>
        <end position="570"/>
    </location>
</feature>
<dbReference type="PANTHER" id="PTHR12537:SF12">
    <property type="entry name" value="MATERNAL PROTEIN PUMILIO"/>
    <property type="match status" value="1"/>
</dbReference>
<dbReference type="CDD" id="cd07920">
    <property type="entry name" value="Pumilio"/>
    <property type="match status" value="1"/>
</dbReference>
<evidence type="ECO:0000256" key="2">
    <source>
        <dbReference type="ARBA" id="ARBA00022782"/>
    </source>
</evidence>
<feature type="repeat" description="Pumilio" evidence="3">
    <location>
        <begin position="495"/>
        <end position="534"/>
    </location>
</feature>
<keyword evidence="5" id="KW-1185">Reference proteome</keyword>
<sequence length="677" mass="75660">MASMNGNTILEQRGSFNGSCSLESGGPATCLGDMSAFGVPPSSVYSNGFSKFASMNGSQSMTNGNSAHFNGDRDDLIVSQLFNGTVSVTSAASPVTASTPFAMNGCGGTATQTTNNLVFPTSTNESQSAAAYNQQQQWSYIFDFMNKRWFDGAQNGSSLNGNVNRNPFYSALNCSMPSRPDFDQNNFNPLTNISNNGCYHSGSNSPYFQQFGLSNGHSRCSSIFDYSNSECGRPSPVFATPSGCGADNRPSSTLQQQPLINGATTQCAQQSYIQNCDRNGSSSISRRLSPSMLDSFLNDNRLLEEFRAGRLPNLQLRDLVNHVIDFAQDQYGSRFIQQRLQYATDIEKQMVFNEILPSAHLLTINVFGNYVIQKFFELGTSSQKMQMLDQMRGKILNLTLNMYGCRVVQKALERVEREGQRMIADELTGHILRCVKDQNGNHVVQKVIETLDAKQLAFVVLALAGQYFYSQKYDSYDTPALKFWGISDPCPKEVALSPRPLQNIVALSTHSYGCRVIQRILERCSEEEKLSILNELIENFPILVVDQYGNYVVQHILQHGNQETRSRIIQAVRGDMIRLSQHKFASNVVEKCVEFATTEERRVLINDIIGKANAGTVASCPLLLMMKDQYANYVVQKMLELSEPVQRKEMMYLIRYHMPTLKRYTYGKHILEKVENM</sequence>
<dbReference type="PROSITE" id="PS50303">
    <property type="entry name" value="PUM_HD"/>
    <property type="match status" value="1"/>
</dbReference>
<dbReference type="Pfam" id="PF00806">
    <property type="entry name" value="PUF"/>
    <property type="match status" value="8"/>
</dbReference>
<accession>A0A915HNI9</accession>
<dbReference type="PROSITE" id="PS50302">
    <property type="entry name" value="PUM"/>
    <property type="match status" value="8"/>
</dbReference>
<organism evidence="5 6">
    <name type="scientific">Romanomermis culicivorax</name>
    <name type="common">Nematode worm</name>
    <dbReference type="NCBI Taxonomy" id="13658"/>
    <lineage>
        <taxon>Eukaryota</taxon>
        <taxon>Metazoa</taxon>
        <taxon>Ecdysozoa</taxon>
        <taxon>Nematoda</taxon>
        <taxon>Enoplea</taxon>
        <taxon>Dorylaimia</taxon>
        <taxon>Mermithida</taxon>
        <taxon>Mermithoidea</taxon>
        <taxon>Mermithidae</taxon>
        <taxon>Romanomermis</taxon>
    </lineage>
</organism>
<proteinExistence type="predicted"/>
<dbReference type="SUPFAM" id="SSF48371">
    <property type="entry name" value="ARM repeat"/>
    <property type="match status" value="1"/>
</dbReference>
<evidence type="ECO:0000256" key="3">
    <source>
        <dbReference type="PROSITE-ProRule" id="PRU00317"/>
    </source>
</evidence>
<feature type="repeat" description="Pumilio" evidence="3">
    <location>
        <begin position="390"/>
        <end position="425"/>
    </location>
</feature>
<evidence type="ECO:0000259" key="4">
    <source>
        <dbReference type="PROSITE" id="PS50303"/>
    </source>
</evidence>
<evidence type="ECO:0000256" key="1">
    <source>
        <dbReference type="ARBA" id="ARBA00022737"/>
    </source>
</evidence>
<dbReference type="GO" id="GO:0005634">
    <property type="term" value="C:nucleus"/>
    <property type="evidence" value="ECO:0007669"/>
    <property type="project" value="TreeGrafter"/>
</dbReference>
<dbReference type="Proteomes" id="UP000887565">
    <property type="component" value="Unplaced"/>
</dbReference>
<reference evidence="6" key="1">
    <citation type="submission" date="2022-11" db="UniProtKB">
        <authorList>
            <consortium name="WormBaseParasite"/>
        </authorList>
    </citation>
    <scope>IDENTIFICATION</scope>
</reference>
<protein>
    <submittedName>
        <fullName evidence="6">PUM-HD domain-containing protein</fullName>
    </submittedName>
</protein>
<dbReference type="Gene3D" id="1.25.10.10">
    <property type="entry name" value="Leucine-rich Repeat Variant"/>
    <property type="match status" value="1"/>
</dbReference>
<dbReference type="SMART" id="SM00025">
    <property type="entry name" value="Pumilio"/>
    <property type="match status" value="8"/>
</dbReference>
<dbReference type="GO" id="GO:0003730">
    <property type="term" value="F:mRNA 3'-UTR binding"/>
    <property type="evidence" value="ECO:0007669"/>
    <property type="project" value="TreeGrafter"/>
</dbReference>
<dbReference type="InterPro" id="IPR001313">
    <property type="entry name" value="Pumilio_RNA-bd_rpt"/>
</dbReference>
<evidence type="ECO:0000313" key="6">
    <source>
        <dbReference type="WBParaSite" id="nRc.2.0.1.t03055-RA"/>
    </source>
</evidence>
<dbReference type="AlphaFoldDB" id="A0A915HNI9"/>
<dbReference type="GO" id="GO:0030154">
    <property type="term" value="P:cell differentiation"/>
    <property type="evidence" value="ECO:0007669"/>
    <property type="project" value="UniProtKB-KW"/>
</dbReference>
<dbReference type="InterPro" id="IPR011989">
    <property type="entry name" value="ARM-like"/>
</dbReference>
<name>A0A915HNI9_ROMCU</name>
<feature type="repeat" description="Pumilio" evidence="3">
    <location>
        <begin position="318"/>
        <end position="353"/>
    </location>
</feature>
<dbReference type="GO" id="GO:0010608">
    <property type="term" value="P:post-transcriptional regulation of gene expression"/>
    <property type="evidence" value="ECO:0007669"/>
    <property type="project" value="TreeGrafter"/>
</dbReference>
<keyword evidence="2" id="KW-0221">Differentiation</keyword>
<dbReference type="GO" id="GO:0005737">
    <property type="term" value="C:cytoplasm"/>
    <property type="evidence" value="ECO:0007669"/>
    <property type="project" value="TreeGrafter"/>
</dbReference>
<dbReference type="InterPro" id="IPR033712">
    <property type="entry name" value="Pumilio_RNA-bd"/>
</dbReference>
<keyword evidence="1" id="KW-0677">Repeat</keyword>